<dbReference type="AlphaFoldDB" id="A0A0E9RYM1"/>
<sequence length="26" mass="3023">MQYLCTLLLLHSPVAPFDGLFGLYFY</sequence>
<reference evidence="1" key="1">
    <citation type="submission" date="2014-11" db="EMBL/GenBank/DDBJ databases">
        <authorList>
            <person name="Amaro Gonzalez C."/>
        </authorList>
    </citation>
    <scope>NUCLEOTIDE SEQUENCE</scope>
</reference>
<evidence type="ECO:0000313" key="1">
    <source>
        <dbReference type="EMBL" id="JAH33475.1"/>
    </source>
</evidence>
<accession>A0A0E9RYM1</accession>
<name>A0A0E9RYM1_ANGAN</name>
<protein>
    <submittedName>
        <fullName evidence="1">Uncharacterized protein</fullName>
    </submittedName>
</protein>
<proteinExistence type="predicted"/>
<dbReference type="EMBL" id="GBXM01075102">
    <property type="protein sequence ID" value="JAH33475.1"/>
    <property type="molecule type" value="Transcribed_RNA"/>
</dbReference>
<organism evidence="1">
    <name type="scientific">Anguilla anguilla</name>
    <name type="common">European freshwater eel</name>
    <name type="synonym">Muraena anguilla</name>
    <dbReference type="NCBI Taxonomy" id="7936"/>
    <lineage>
        <taxon>Eukaryota</taxon>
        <taxon>Metazoa</taxon>
        <taxon>Chordata</taxon>
        <taxon>Craniata</taxon>
        <taxon>Vertebrata</taxon>
        <taxon>Euteleostomi</taxon>
        <taxon>Actinopterygii</taxon>
        <taxon>Neopterygii</taxon>
        <taxon>Teleostei</taxon>
        <taxon>Anguilliformes</taxon>
        <taxon>Anguillidae</taxon>
        <taxon>Anguilla</taxon>
    </lineage>
</organism>
<reference evidence="1" key="2">
    <citation type="journal article" date="2015" name="Fish Shellfish Immunol.">
        <title>Early steps in the European eel (Anguilla anguilla)-Vibrio vulnificus interaction in the gills: Role of the RtxA13 toxin.</title>
        <authorList>
            <person name="Callol A."/>
            <person name="Pajuelo D."/>
            <person name="Ebbesson L."/>
            <person name="Teles M."/>
            <person name="MacKenzie S."/>
            <person name="Amaro C."/>
        </authorList>
    </citation>
    <scope>NUCLEOTIDE SEQUENCE</scope>
</reference>